<dbReference type="InterPro" id="IPR029464">
    <property type="entry name" value="HSDR_N"/>
</dbReference>
<name>A0A5J4S120_9ZZZZ</name>
<dbReference type="Gene3D" id="3.90.1570.30">
    <property type="match status" value="1"/>
</dbReference>
<proteinExistence type="predicted"/>
<evidence type="ECO:0000259" key="1">
    <source>
        <dbReference type="Pfam" id="PF13588"/>
    </source>
</evidence>
<feature type="domain" description="Type I restriction enzyme R protein N-terminal" evidence="1">
    <location>
        <begin position="50"/>
        <end position="141"/>
    </location>
</feature>
<comment type="caution">
    <text evidence="2">The sequence shown here is derived from an EMBL/GenBank/DDBJ whole genome shotgun (WGS) entry which is preliminary data.</text>
</comment>
<dbReference type="Pfam" id="PF13588">
    <property type="entry name" value="HSDR_N_2"/>
    <property type="match status" value="1"/>
</dbReference>
<dbReference type="EMBL" id="SNRY01000573">
    <property type="protein sequence ID" value="KAA6338983.1"/>
    <property type="molecule type" value="Genomic_DNA"/>
</dbReference>
<gene>
    <name evidence="2" type="ORF">EZS27_013063</name>
</gene>
<organism evidence="2">
    <name type="scientific">termite gut metagenome</name>
    <dbReference type="NCBI Taxonomy" id="433724"/>
    <lineage>
        <taxon>unclassified sequences</taxon>
        <taxon>metagenomes</taxon>
        <taxon>organismal metagenomes</taxon>
    </lineage>
</organism>
<reference evidence="2" key="1">
    <citation type="submission" date="2019-03" db="EMBL/GenBank/DDBJ databases">
        <title>Single cell metagenomics reveals metabolic interactions within the superorganism composed of flagellate Streblomastix strix and complex community of Bacteroidetes bacteria on its surface.</title>
        <authorList>
            <person name="Treitli S.C."/>
            <person name="Kolisko M."/>
            <person name="Husnik F."/>
            <person name="Keeling P."/>
            <person name="Hampl V."/>
        </authorList>
    </citation>
    <scope>NUCLEOTIDE SEQUENCE</scope>
    <source>
        <strain evidence="2">STM</strain>
    </source>
</reference>
<sequence>MAKTTDEIKELLATDLFRKGIAKKYIVVNDDYTTIHYNCKNKTKRRLQNPEEFVQATSFLKLIFDYDYLPQNISVNESVQVGSETKEADILVYNEKNNKVLIVVECKEEGINERQFQVAVDQAYSYAHALAATYTWVTSGIKR</sequence>
<dbReference type="AlphaFoldDB" id="A0A5J4S120"/>
<accession>A0A5J4S120</accession>
<evidence type="ECO:0000313" key="2">
    <source>
        <dbReference type="EMBL" id="KAA6338983.1"/>
    </source>
</evidence>
<protein>
    <recommendedName>
        <fullName evidence="1">Type I restriction enzyme R protein N-terminal domain-containing protein</fullName>
    </recommendedName>
</protein>